<keyword evidence="8" id="KW-1185">Reference proteome</keyword>
<dbReference type="InterPro" id="IPR036188">
    <property type="entry name" value="FAD/NAD-bd_sf"/>
</dbReference>
<proteinExistence type="predicted"/>
<evidence type="ECO:0000256" key="5">
    <source>
        <dbReference type="SAM" id="SignalP"/>
    </source>
</evidence>
<evidence type="ECO:0000256" key="1">
    <source>
        <dbReference type="ARBA" id="ARBA00001974"/>
    </source>
</evidence>
<dbReference type="SUPFAM" id="SSF56425">
    <property type="entry name" value="Succinate dehydrogenase/fumarate reductase flavoprotein, catalytic domain"/>
    <property type="match status" value="1"/>
</dbReference>
<evidence type="ECO:0000313" key="8">
    <source>
        <dbReference type="Proteomes" id="UP001597182"/>
    </source>
</evidence>
<organism evidence="7 8">
    <name type="scientific">Pseudonocardia benzenivorans</name>
    <dbReference type="NCBI Taxonomy" id="228005"/>
    <lineage>
        <taxon>Bacteria</taxon>
        <taxon>Bacillati</taxon>
        <taxon>Actinomycetota</taxon>
        <taxon>Actinomycetes</taxon>
        <taxon>Pseudonocardiales</taxon>
        <taxon>Pseudonocardiaceae</taxon>
        <taxon>Pseudonocardia</taxon>
    </lineage>
</organism>
<comment type="cofactor">
    <cofactor evidence="1">
        <name>FAD</name>
        <dbReference type="ChEBI" id="CHEBI:57692"/>
    </cofactor>
</comment>
<reference evidence="8" key="1">
    <citation type="journal article" date="2019" name="Int. J. Syst. Evol. Microbiol.">
        <title>The Global Catalogue of Microorganisms (GCM) 10K type strain sequencing project: providing services to taxonomists for standard genome sequencing and annotation.</title>
        <authorList>
            <consortium name="The Broad Institute Genomics Platform"/>
            <consortium name="The Broad Institute Genome Sequencing Center for Infectious Disease"/>
            <person name="Wu L."/>
            <person name="Ma J."/>
        </authorList>
    </citation>
    <scope>NUCLEOTIDE SEQUENCE [LARGE SCALE GENOMIC DNA]</scope>
    <source>
        <strain evidence="8">CCUG 49018</strain>
    </source>
</reference>
<keyword evidence="4" id="KW-0560">Oxidoreductase</keyword>
<dbReference type="InterPro" id="IPR050315">
    <property type="entry name" value="FAD-oxidoreductase_2"/>
</dbReference>
<dbReference type="Gene3D" id="3.50.50.60">
    <property type="entry name" value="FAD/NAD(P)-binding domain"/>
    <property type="match status" value="2"/>
</dbReference>
<feature type="domain" description="FAD-dependent oxidoreductase 2 FAD-binding" evidence="6">
    <location>
        <begin position="4"/>
        <end position="511"/>
    </location>
</feature>
<protein>
    <submittedName>
        <fullName evidence="7">FAD-dependent oxidoreductase</fullName>
    </submittedName>
</protein>
<dbReference type="SUPFAM" id="SSF51905">
    <property type="entry name" value="FAD/NAD(P)-binding domain"/>
    <property type="match status" value="1"/>
</dbReference>
<dbReference type="InterPro" id="IPR003953">
    <property type="entry name" value="FAD-dep_OxRdtase_2_FAD-bd"/>
</dbReference>
<evidence type="ECO:0000259" key="6">
    <source>
        <dbReference type="Pfam" id="PF00890"/>
    </source>
</evidence>
<evidence type="ECO:0000313" key="7">
    <source>
        <dbReference type="EMBL" id="MFD1235500.1"/>
    </source>
</evidence>
<dbReference type="Pfam" id="PF00890">
    <property type="entry name" value="FAD_binding_2"/>
    <property type="match status" value="1"/>
</dbReference>
<dbReference type="Proteomes" id="UP001597182">
    <property type="component" value="Unassembled WGS sequence"/>
</dbReference>
<dbReference type="EMBL" id="JBHTMB010000164">
    <property type="protein sequence ID" value="MFD1235500.1"/>
    <property type="molecule type" value="Genomic_DNA"/>
</dbReference>
<evidence type="ECO:0000256" key="3">
    <source>
        <dbReference type="ARBA" id="ARBA00022827"/>
    </source>
</evidence>
<evidence type="ECO:0000256" key="2">
    <source>
        <dbReference type="ARBA" id="ARBA00022630"/>
    </source>
</evidence>
<accession>A0ABW3VLB4</accession>
<keyword evidence="2" id="KW-0285">Flavoprotein</keyword>
<sequence length="528" mass="55565">MRRAVVVGAGLAGLATAVAAADRGVAVTVLEKGDLAGGAASFSGGQVWVAANHLEAAQGIQDDLGDAERYVRAVGASHPELIDDAALHRWLTEAPRAARYFEDAGAVTWEIIPDYPDYYQDAPGSRPTGRYLTAAYDARRLGPWRERLRVSPHFPVGTTYAEILGAGLRASAFGAAREADDLSREDRLTFGTGVVAGFLAAAVERGVDILLEHAAVGLCVDDGRVTGVVAQTPDGARRILDGDVVIATSGYDWDDELAHDFLGLKPADRGSVAPRTLTGDGIRLARQAGGAVVEIPANRVPVQVGYPVDGYPGFQVAREHSLPHTFVVDRSGRRFCDDAVYWEIVKKTLQPGSPHLPCFMIWDSRHHRRYGLGPTPPGGTYPPEVVSSAPTLRELGTVLGIDGEALAATAARFSAAVASGHDPEFGRGTNTTWQRFQGDPTQQPHPNLGPVDEPPFFGMRLTMVSTGIGLTGIAVDPDGQVLTADGAPVAGLHAAGAAAAFTSSGTAYNSGFSLSRAITLGLLVAERL</sequence>
<dbReference type="PANTHER" id="PTHR43400:SF10">
    <property type="entry name" value="3-OXOSTEROID 1-DEHYDROGENASE"/>
    <property type="match status" value="1"/>
</dbReference>
<comment type="caution">
    <text evidence="7">The sequence shown here is derived from an EMBL/GenBank/DDBJ whole genome shotgun (WGS) entry which is preliminary data.</text>
</comment>
<feature type="chain" id="PRO_5046518962" evidence="5">
    <location>
        <begin position="21"/>
        <end position="528"/>
    </location>
</feature>
<gene>
    <name evidence="7" type="ORF">ACFQ34_19605</name>
</gene>
<dbReference type="InterPro" id="IPR027477">
    <property type="entry name" value="Succ_DH/fumarate_Rdtase_cat_sf"/>
</dbReference>
<dbReference type="PANTHER" id="PTHR43400">
    <property type="entry name" value="FUMARATE REDUCTASE"/>
    <property type="match status" value="1"/>
</dbReference>
<keyword evidence="5" id="KW-0732">Signal</keyword>
<feature type="signal peptide" evidence="5">
    <location>
        <begin position="1"/>
        <end position="20"/>
    </location>
</feature>
<name>A0ABW3VLB4_9PSEU</name>
<evidence type="ECO:0000256" key="4">
    <source>
        <dbReference type="ARBA" id="ARBA00023002"/>
    </source>
</evidence>
<dbReference type="RefSeq" id="WP_346090021.1">
    <property type="nucleotide sequence ID" value="NZ_BAABKS010000005.1"/>
</dbReference>
<keyword evidence="3" id="KW-0274">FAD</keyword>